<dbReference type="GO" id="GO:1903189">
    <property type="term" value="P:glyoxal metabolic process"/>
    <property type="evidence" value="ECO:0007669"/>
    <property type="project" value="TreeGrafter"/>
</dbReference>
<reference evidence="4" key="1">
    <citation type="submission" date="2022-05" db="EMBL/GenBank/DDBJ databases">
        <title>The Musa troglodytarum L. genome provides insights into the mechanism of non-climacteric behaviour and enrichment of carotenoids.</title>
        <authorList>
            <person name="Wang J."/>
        </authorList>
    </citation>
    <scope>NUCLEOTIDE SEQUENCE</scope>
    <source>
        <tissue evidence="4">Leaf</tissue>
    </source>
</reference>
<dbReference type="CDD" id="cd03135">
    <property type="entry name" value="GATase1_DJ-1"/>
    <property type="match status" value="2"/>
</dbReference>
<dbReference type="PANTHER" id="PTHR48094">
    <property type="entry name" value="PROTEIN/NUCLEIC ACID DEGLYCASE DJ-1-RELATED"/>
    <property type="match status" value="1"/>
</dbReference>
<feature type="domain" description="DJ-1/PfpI" evidence="3">
    <location>
        <begin position="54"/>
        <end position="218"/>
    </location>
</feature>
<proteinExistence type="inferred from homology"/>
<dbReference type="GO" id="GO:0005737">
    <property type="term" value="C:cytoplasm"/>
    <property type="evidence" value="ECO:0007669"/>
    <property type="project" value="TreeGrafter"/>
</dbReference>
<organism evidence="4 5">
    <name type="scientific">Musa troglodytarum</name>
    <name type="common">fe'i banana</name>
    <dbReference type="NCBI Taxonomy" id="320322"/>
    <lineage>
        <taxon>Eukaryota</taxon>
        <taxon>Viridiplantae</taxon>
        <taxon>Streptophyta</taxon>
        <taxon>Embryophyta</taxon>
        <taxon>Tracheophyta</taxon>
        <taxon>Spermatophyta</taxon>
        <taxon>Magnoliopsida</taxon>
        <taxon>Liliopsida</taxon>
        <taxon>Zingiberales</taxon>
        <taxon>Musaceae</taxon>
        <taxon>Musa</taxon>
    </lineage>
</organism>
<keyword evidence="5" id="KW-1185">Reference proteome</keyword>
<evidence type="ECO:0000313" key="5">
    <source>
        <dbReference type="Proteomes" id="UP001055439"/>
    </source>
</evidence>
<dbReference type="NCBIfam" id="TIGR01383">
    <property type="entry name" value="not_thiJ"/>
    <property type="match status" value="2"/>
</dbReference>
<dbReference type="InterPro" id="IPR029062">
    <property type="entry name" value="Class_I_gatase-like"/>
</dbReference>
<evidence type="ECO:0000259" key="3">
    <source>
        <dbReference type="Pfam" id="PF01965"/>
    </source>
</evidence>
<feature type="domain" description="DJ-1/PfpI" evidence="3">
    <location>
        <begin position="260"/>
        <end position="422"/>
    </location>
</feature>
<evidence type="ECO:0000256" key="1">
    <source>
        <dbReference type="ARBA" id="ARBA00008542"/>
    </source>
</evidence>
<dbReference type="InterPro" id="IPR050325">
    <property type="entry name" value="Prot/Nucl_acid_deglycase"/>
</dbReference>
<dbReference type="Pfam" id="PF01965">
    <property type="entry name" value="DJ-1_PfpI"/>
    <property type="match status" value="2"/>
</dbReference>
<dbReference type="AlphaFoldDB" id="A0A9E7HHG1"/>
<evidence type="ECO:0000256" key="2">
    <source>
        <dbReference type="ARBA" id="ARBA00022737"/>
    </source>
</evidence>
<dbReference type="FunFam" id="3.40.50.880:FF:000015">
    <property type="entry name" value="Protein DJ-1 homolog C"/>
    <property type="match status" value="2"/>
</dbReference>
<comment type="similarity">
    <text evidence="1">Belongs to the peptidase C56 family.</text>
</comment>
<gene>
    <name evidence="4" type="ORF">MUK42_16695</name>
</gene>
<accession>A0A9E7HHG1</accession>
<dbReference type="SUPFAM" id="SSF52317">
    <property type="entry name" value="Class I glutamine amidotransferase-like"/>
    <property type="match status" value="2"/>
</dbReference>
<evidence type="ECO:0000313" key="4">
    <source>
        <dbReference type="EMBL" id="URE34544.1"/>
    </source>
</evidence>
<dbReference type="EMBL" id="CP097510">
    <property type="protein sequence ID" value="URE34544.1"/>
    <property type="molecule type" value="Genomic_DNA"/>
</dbReference>
<dbReference type="InterPro" id="IPR006287">
    <property type="entry name" value="DJ-1"/>
</dbReference>
<keyword evidence="2" id="KW-0677">Repeat</keyword>
<dbReference type="InterPro" id="IPR002818">
    <property type="entry name" value="DJ-1/PfpI"/>
</dbReference>
<name>A0A9E7HHG1_9LILI</name>
<sequence>MATRHLVPLPLLPIPLVYKTLLRFPSKPLAPHPRTLCSSAASSSSYSSMASTPKKVLVPIANGTEPMEAVITIDVLRRAGADVTVASAEKDLRVDACWGVKLVADALVADVATASFDLISLPGGMPGSATLRDCGVLESIVKKQAEKGGLYAAICAAPAVALGSWGLLKGLKATCYPSFMDKLPSDATAVESRVQVEGQVVTSRGPGTAMEYSLALVEKLYGKDKADEVAGPMVMRPHHGVEFAMTEINSISWKFDSTPQILVPIANGSEEMEAVMIIDTLRRAKANVVVASVEDKLEIVASRKVKLIADMLLDEAIKLQYNLIVLPGGLPGAQAFSNSEKLVNLLRKQAESGKPYGAICASPAIVLETHGLLKGKKATAYPAMCDKLSDQSYCKNRVVADGNLITSRGPGTSMEFALAIVEKLFGRQKSLDLAKSMDFTFEGLSWDNVCQTFEKAYKSNDLVKIPRKYVDVVGKQFRDIIDEVVGDWLDPAGDCAEGLDTKHSLDGDIASKIDGVLKEELDESFSDHNVSICVKWEPNSSSVGNSSLITLSDLNQDSSYNNEFDECQEETLPTKAANCSDVIDGNPENFLSSVASVSGLPKICPLVDENLKLEPCESRSVEDRPPSETCDAARGIHTSQEFISPRGCLVNEHELQIKQDNSRASLRETEDLSVCLNWDDKFNGDDVVDVKAEPMEVSQDLNINDNWEDNEDYELAMISYQKSRASYKKKLGASLITKLRQFKGHKVKNSCCDIGGREQDLQGNELLKNQNLSSVHDSLESDWELL</sequence>
<dbReference type="Proteomes" id="UP001055439">
    <property type="component" value="Chromosome 8"/>
</dbReference>
<dbReference type="OrthoDB" id="543156at2759"/>
<dbReference type="Gene3D" id="3.40.50.880">
    <property type="match status" value="2"/>
</dbReference>
<protein>
    <submittedName>
        <fullName evidence="4">DJ-1/PfpI family</fullName>
    </submittedName>
</protein>
<dbReference type="PANTHER" id="PTHR48094:SF12">
    <property type="entry name" value="PARKINSON DISEASE PROTEIN 7 HOMOLOG"/>
    <property type="match status" value="1"/>
</dbReference>